<accession>A0A979FLC0</accession>
<dbReference type="RefSeq" id="XP_047737819.1">
    <property type="nucleotide sequence ID" value="XM_047881863.1"/>
</dbReference>
<dbReference type="Pfam" id="PF07714">
    <property type="entry name" value="PK_Tyr_Ser-Thr"/>
    <property type="match status" value="1"/>
</dbReference>
<organism evidence="2 3">
    <name type="scientific">Hyalella azteca</name>
    <name type="common">Amphipod</name>
    <dbReference type="NCBI Taxonomy" id="294128"/>
    <lineage>
        <taxon>Eukaryota</taxon>
        <taxon>Metazoa</taxon>
        <taxon>Ecdysozoa</taxon>
        <taxon>Arthropoda</taxon>
        <taxon>Crustacea</taxon>
        <taxon>Multicrustacea</taxon>
        <taxon>Malacostraca</taxon>
        <taxon>Eumalacostraca</taxon>
        <taxon>Peracarida</taxon>
        <taxon>Amphipoda</taxon>
        <taxon>Senticaudata</taxon>
        <taxon>Talitrida</taxon>
        <taxon>Talitroidea</taxon>
        <taxon>Hyalellidae</taxon>
        <taxon>Hyalella</taxon>
    </lineage>
</organism>
<protein>
    <submittedName>
        <fullName evidence="3">Tyrosine kinase receptor Cad96Ca</fullName>
    </submittedName>
</protein>
<dbReference type="GO" id="GO:0004714">
    <property type="term" value="F:transmembrane receptor protein tyrosine kinase activity"/>
    <property type="evidence" value="ECO:0007669"/>
    <property type="project" value="TreeGrafter"/>
</dbReference>
<dbReference type="OMA" id="KCCHASP"/>
<keyword evidence="3" id="KW-0418">Kinase</keyword>
<dbReference type="InterPro" id="IPR020635">
    <property type="entry name" value="Tyr_kinase_cat_dom"/>
</dbReference>
<dbReference type="GO" id="GO:0005886">
    <property type="term" value="C:plasma membrane"/>
    <property type="evidence" value="ECO:0007669"/>
    <property type="project" value="TreeGrafter"/>
</dbReference>
<dbReference type="InterPro" id="IPR001245">
    <property type="entry name" value="Ser-Thr/Tyr_kinase_cat_dom"/>
</dbReference>
<dbReference type="GO" id="GO:0043235">
    <property type="term" value="C:receptor complex"/>
    <property type="evidence" value="ECO:0007669"/>
    <property type="project" value="TreeGrafter"/>
</dbReference>
<dbReference type="Proteomes" id="UP000694843">
    <property type="component" value="Unplaced"/>
</dbReference>
<sequence>MCIKQHLTDARALTHYPVYAEKHRRFSTIAEQQVLSILCGVARGLQWLHSCGVAHGAVCARNVVLVDGTVAKLTGFGLLSYTNDVYEPDYRRWVARELLTHWPASNGVAAGEQATGAARLSSVHGDIWSLGVLMWEAVTLGATPYPDLPTDQVTPRVQTGLRLPQPQYISNDLYQMFMGQQKFGNTTSNPGP</sequence>
<keyword evidence="3" id="KW-0808">Transferase</keyword>
<dbReference type="OrthoDB" id="9943809at2759"/>
<dbReference type="KEGG" id="hazt:108671697"/>
<dbReference type="InterPro" id="IPR000719">
    <property type="entry name" value="Prot_kinase_dom"/>
</dbReference>
<dbReference type="GO" id="GO:0005524">
    <property type="term" value="F:ATP binding"/>
    <property type="evidence" value="ECO:0007669"/>
    <property type="project" value="InterPro"/>
</dbReference>
<dbReference type="GO" id="GO:0007169">
    <property type="term" value="P:cell surface receptor protein tyrosine kinase signaling pathway"/>
    <property type="evidence" value="ECO:0007669"/>
    <property type="project" value="TreeGrafter"/>
</dbReference>
<dbReference type="SUPFAM" id="SSF56112">
    <property type="entry name" value="Protein kinase-like (PK-like)"/>
    <property type="match status" value="1"/>
</dbReference>
<name>A0A979FLC0_HYAAZ</name>
<dbReference type="AlphaFoldDB" id="A0A979FLC0"/>
<dbReference type="GeneID" id="108671697"/>
<dbReference type="InterPro" id="IPR050122">
    <property type="entry name" value="RTK"/>
</dbReference>
<dbReference type="PANTHER" id="PTHR24416">
    <property type="entry name" value="TYROSINE-PROTEIN KINASE RECEPTOR"/>
    <property type="match status" value="1"/>
</dbReference>
<dbReference type="SMART" id="SM00219">
    <property type="entry name" value="TyrKc"/>
    <property type="match status" value="1"/>
</dbReference>
<proteinExistence type="predicted"/>
<evidence type="ECO:0000313" key="3">
    <source>
        <dbReference type="RefSeq" id="XP_047737819.1"/>
    </source>
</evidence>
<evidence type="ECO:0000259" key="1">
    <source>
        <dbReference type="PROSITE" id="PS50011"/>
    </source>
</evidence>
<keyword evidence="3" id="KW-0675">Receptor</keyword>
<dbReference type="PANTHER" id="PTHR24416:SF611">
    <property type="entry name" value="TYROSINE-PROTEIN KINASE TRANSMEMBRANE RECEPTOR ROR"/>
    <property type="match status" value="1"/>
</dbReference>
<gene>
    <name evidence="3" type="primary">LOC108671697</name>
</gene>
<dbReference type="Gene3D" id="1.10.510.10">
    <property type="entry name" value="Transferase(Phosphotransferase) domain 1"/>
    <property type="match status" value="1"/>
</dbReference>
<keyword evidence="2" id="KW-1185">Reference proteome</keyword>
<evidence type="ECO:0000313" key="2">
    <source>
        <dbReference type="Proteomes" id="UP000694843"/>
    </source>
</evidence>
<dbReference type="PROSITE" id="PS50011">
    <property type="entry name" value="PROTEIN_KINASE_DOM"/>
    <property type="match status" value="1"/>
</dbReference>
<feature type="domain" description="Protein kinase" evidence="1">
    <location>
        <begin position="1"/>
        <end position="192"/>
    </location>
</feature>
<dbReference type="InterPro" id="IPR011009">
    <property type="entry name" value="Kinase-like_dom_sf"/>
</dbReference>
<reference evidence="3" key="1">
    <citation type="submission" date="2025-08" db="UniProtKB">
        <authorList>
            <consortium name="RefSeq"/>
        </authorList>
    </citation>
    <scope>IDENTIFICATION</scope>
    <source>
        <tissue evidence="3">Whole organism</tissue>
    </source>
</reference>